<name>A0A6J8EWC8_MYTCO</name>
<dbReference type="Proteomes" id="UP000507470">
    <property type="component" value="Unassembled WGS sequence"/>
</dbReference>
<dbReference type="PANTHER" id="PTHR45902:SF1">
    <property type="entry name" value="LATROPHILIN RECEPTOR-LIKE PROTEIN A"/>
    <property type="match status" value="1"/>
</dbReference>
<keyword evidence="3" id="KW-1185">Reference proteome</keyword>
<evidence type="ECO:0008006" key="4">
    <source>
        <dbReference type="Google" id="ProtNLM"/>
    </source>
</evidence>
<dbReference type="Gene3D" id="1.20.1070.10">
    <property type="entry name" value="Rhodopsin 7-helix transmembrane proteins"/>
    <property type="match status" value="1"/>
</dbReference>
<sequence>MLSIYDMDVEHQCKDMIDKECNLRIINYFCGLYISTGMRFSSHFDDVVSFQAVLDISKYSNNFEQIPTTNKCNETQVLDSKKNDCRGIICYPGRILMRTGCEPIFKITRDLAYILSLGMTTELVHDINKPLSFLKSVRRSFTIYLKGILNIQTETVTSSVFLANSICAENITRQNGTKLNITLYRKFVIREYVERSNLEEKLISLQNGYFVVRYGRQKYNFKLFKNVEALTAESHISTLRYLQRCFLKTITQTKDSYVYSHVNKLLVCKQIEFETTEFNIRSSKLIVLSTKIELDYDEYAIMSPGKTRICLETFRKMFTKDKSEGRNVWGIIEMTCACTSLVCLVVTFITYCVFSTLRTLTATAIQIVKRPQLQNERQIKSNRIHAAIYLKLFSVTGISWLLHIIDTFLPMSTFSIIVSVLNDLQGIFIFWSFICNKRVLNLYWKSCTSNRNKNVKEIAGKSEQETKSIELTTSKQEE</sequence>
<protein>
    <recommendedName>
        <fullName evidence="4">G-protein coupled receptors family 2 profile 2 domain-containing protein</fullName>
    </recommendedName>
</protein>
<keyword evidence="1" id="KW-0472">Membrane</keyword>
<reference evidence="2 3" key="1">
    <citation type="submission" date="2020-06" db="EMBL/GenBank/DDBJ databases">
        <authorList>
            <person name="Li R."/>
            <person name="Bekaert M."/>
        </authorList>
    </citation>
    <scope>NUCLEOTIDE SEQUENCE [LARGE SCALE GENOMIC DNA]</scope>
    <source>
        <strain evidence="3">wild</strain>
    </source>
</reference>
<keyword evidence="1" id="KW-0812">Transmembrane</keyword>
<dbReference type="InterPro" id="IPR053231">
    <property type="entry name" value="GPCR_LN-TM7"/>
</dbReference>
<evidence type="ECO:0000256" key="1">
    <source>
        <dbReference type="SAM" id="Phobius"/>
    </source>
</evidence>
<evidence type="ECO:0000313" key="3">
    <source>
        <dbReference type="Proteomes" id="UP000507470"/>
    </source>
</evidence>
<feature type="transmembrane region" description="Helical" evidence="1">
    <location>
        <begin position="386"/>
        <end position="405"/>
    </location>
</feature>
<dbReference type="AlphaFoldDB" id="A0A6J8EWC8"/>
<dbReference type="OrthoDB" id="6153483at2759"/>
<keyword evidence="1" id="KW-1133">Transmembrane helix</keyword>
<evidence type="ECO:0000313" key="2">
    <source>
        <dbReference type="EMBL" id="CAC5424867.1"/>
    </source>
</evidence>
<dbReference type="PANTHER" id="PTHR45902">
    <property type="entry name" value="LATROPHILIN RECEPTOR-LIKE PROTEIN A"/>
    <property type="match status" value="1"/>
</dbReference>
<gene>
    <name evidence="2" type="ORF">MCOR_56738</name>
</gene>
<dbReference type="EMBL" id="CACVKT020010087">
    <property type="protein sequence ID" value="CAC5424867.1"/>
    <property type="molecule type" value="Genomic_DNA"/>
</dbReference>
<organism evidence="2 3">
    <name type="scientific">Mytilus coruscus</name>
    <name type="common">Sea mussel</name>
    <dbReference type="NCBI Taxonomy" id="42192"/>
    <lineage>
        <taxon>Eukaryota</taxon>
        <taxon>Metazoa</taxon>
        <taxon>Spiralia</taxon>
        <taxon>Lophotrochozoa</taxon>
        <taxon>Mollusca</taxon>
        <taxon>Bivalvia</taxon>
        <taxon>Autobranchia</taxon>
        <taxon>Pteriomorphia</taxon>
        <taxon>Mytilida</taxon>
        <taxon>Mytiloidea</taxon>
        <taxon>Mytilidae</taxon>
        <taxon>Mytilinae</taxon>
        <taxon>Mytilus</taxon>
    </lineage>
</organism>
<accession>A0A6J8EWC8</accession>
<feature type="transmembrane region" description="Helical" evidence="1">
    <location>
        <begin position="411"/>
        <end position="434"/>
    </location>
</feature>
<proteinExistence type="predicted"/>